<comment type="subcellular location">
    <subcellularLocation>
        <location evidence="2">Membrane</location>
    </subcellularLocation>
</comment>
<dbReference type="GO" id="GO:0004497">
    <property type="term" value="F:monooxygenase activity"/>
    <property type="evidence" value="ECO:0007669"/>
    <property type="project" value="UniProtKB-KW"/>
</dbReference>
<accession>A0A2I2G6J9</accession>
<dbReference type="PRINTS" id="PR00385">
    <property type="entry name" value="P450"/>
</dbReference>
<reference evidence="14 15" key="1">
    <citation type="submission" date="2016-12" db="EMBL/GenBank/DDBJ databases">
        <title>The genomes of Aspergillus section Nigri reveals drivers in fungal speciation.</title>
        <authorList>
            <consortium name="DOE Joint Genome Institute"/>
            <person name="Vesth T.C."/>
            <person name="Nybo J."/>
            <person name="Theobald S."/>
            <person name="Brandl J."/>
            <person name="Frisvad J.C."/>
            <person name="Nielsen K.F."/>
            <person name="Lyhne E.K."/>
            <person name="Kogle M.E."/>
            <person name="Kuo A."/>
            <person name="Riley R."/>
            <person name="Clum A."/>
            <person name="Nolan M."/>
            <person name="Lipzen A."/>
            <person name="Salamov A."/>
            <person name="Henrissat B."/>
            <person name="Wiebenga A."/>
            <person name="De Vries R.P."/>
            <person name="Grigoriev I.V."/>
            <person name="Mortensen U.H."/>
            <person name="Andersen M.R."/>
            <person name="Baker S.E."/>
        </authorList>
    </citation>
    <scope>NUCLEOTIDE SEQUENCE [LARGE SCALE GENOMIC DNA]</scope>
    <source>
        <strain evidence="14 15">IBT 23096</strain>
    </source>
</reference>
<keyword evidence="6 12" id="KW-0479">Metal-binding</keyword>
<evidence type="ECO:0000256" key="5">
    <source>
        <dbReference type="ARBA" id="ARBA00022692"/>
    </source>
</evidence>
<evidence type="ECO:0000256" key="10">
    <source>
        <dbReference type="ARBA" id="ARBA00023033"/>
    </source>
</evidence>
<sequence length="575" mass="65054">MATATTLTALTSPLSSQISPTFFFLGVAFHQCIRTTEIDNQVWSLAGLYLGSWLTLCVVYSHGFALSWVTAAGWATFAACVFNAGLTTSIIIYRAFFHRLRHFPGPWTLRLSRLFIVQRVLKRTQFHLNLETMHHKYGDFVRTGPREISINRPSAVYAVNGPHSPCTRGTWYSHVSADNTKVSLNSTRNPDDHRLRRRAWDRGFSVKALATYELSVYRKVNVLISQLRSRLNQPVDATQWTMYYAFDTMGLIGFSKDFSQLEDGTEHAAIKDLHDQMLVLGFLKPVPWIFTILGTIQGLVGHYGQFMTYSQSQMAEKKSKWIADEEKSPKDVISWLLKASDENDQSAPPGDQALNEDGRLMLIAGSDTTAATLAHALYYLVKNQAVLKRLQLELDNAFSDHSGADLSTETLRTLPYLEAIINETLRLKPPVPSGQPRMTPPEGLQIDEVWIPGETIVIVSQHVMHRDDRYFPSADEFIPERWLDRKEKLITDEEAFFPFQLGRYGCVGKQFALMQLRSVIARIAIEFNLSFADGEDGVSFDRDSKDTFTMTVGPLNLVFSDRERCRSGEGVFLVR</sequence>
<feature type="binding site" description="axial binding residue" evidence="12">
    <location>
        <position position="506"/>
    </location>
    <ligand>
        <name>heme</name>
        <dbReference type="ChEBI" id="CHEBI:30413"/>
    </ligand>
    <ligandPart>
        <name>Fe</name>
        <dbReference type="ChEBI" id="CHEBI:18248"/>
    </ligandPart>
</feature>
<dbReference type="GO" id="GO:1902181">
    <property type="term" value="P:verruculogen biosynthetic process"/>
    <property type="evidence" value="ECO:0007669"/>
    <property type="project" value="UniProtKB-ARBA"/>
</dbReference>
<keyword evidence="7 13" id="KW-1133">Transmembrane helix</keyword>
<dbReference type="VEuPathDB" id="FungiDB:P170DRAFT_386996"/>
<dbReference type="InterPro" id="IPR002401">
    <property type="entry name" value="Cyt_P450_E_grp-I"/>
</dbReference>
<dbReference type="InterPro" id="IPR050121">
    <property type="entry name" value="Cytochrome_P450_monoxygenase"/>
</dbReference>
<evidence type="ECO:0000256" key="4">
    <source>
        <dbReference type="ARBA" id="ARBA00022617"/>
    </source>
</evidence>
<comment type="cofactor">
    <cofactor evidence="1 12">
        <name>heme</name>
        <dbReference type="ChEBI" id="CHEBI:30413"/>
    </cofactor>
</comment>
<dbReference type="FunFam" id="1.10.630.10:FF:000063">
    <property type="entry name" value="Cytochrome P450 monooxygenase"/>
    <property type="match status" value="1"/>
</dbReference>
<dbReference type="Gene3D" id="1.10.630.10">
    <property type="entry name" value="Cytochrome P450"/>
    <property type="match status" value="1"/>
</dbReference>
<keyword evidence="10" id="KW-0503">Monooxygenase</keyword>
<evidence type="ECO:0000256" key="11">
    <source>
        <dbReference type="ARBA" id="ARBA00023136"/>
    </source>
</evidence>
<dbReference type="STRING" id="1392250.A0A2I2G6J9"/>
<dbReference type="GO" id="GO:0016705">
    <property type="term" value="F:oxidoreductase activity, acting on paired donors, with incorporation or reduction of molecular oxygen"/>
    <property type="evidence" value="ECO:0007669"/>
    <property type="project" value="InterPro"/>
</dbReference>
<dbReference type="GO" id="GO:0005506">
    <property type="term" value="F:iron ion binding"/>
    <property type="evidence" value="ECO:0007669"/>
    <property type="project" value="InterPro"/>
</dbReference>
<feature type="transmembrane region" description="Helical" evidence="13">
    <location>
        <begin position="71"/>
        <end position="93"/>
    </location>
</feature>
<dbReference type="PRINTS" id="PR00463">
    <property type="entry name" value="EP450I"/>
</dbReference>
<keyword evidence="9 12" id="KW-0408">Iron</keyword>
<feature type="transmembrane region" description="Helical" evidence="13">
    <location>
        <begin position="45"/>
        <end position="65"/>
    </location>
</feature>
<comment type="caution">
    <text evidence="14">The sequence shown here is derived from an EMBL/GenBank/DDBJ whole genome shotgun (WGS) entry which is preliminary data.</text>
</comment>
<dbReference type="GO" id="GO:0020037">
    <property type="term" value="F:heme binding"/>
    <property type="evidence" value="ECO:0007669"/>
    <property type="project" value="InterPro"/>
</dbReference>
<evidence type="ECO:0000313" key="15">
    <source>
        <dbReference type="Proteomes" id="UP000234275"/>
    </source>
</evidence>
<keyword evidence="4 12" id="KW-0349">Heme</keyword>
<proteinExistence type="inferred from homology"/>
<organism evidence="14 15">
    <name type="scientific">Aspergillus steynii IBT 23096</name>
    <dbReference type="NCBI Taxonomy" id="1392250"/>
    <lineage>
        <taxon>Eukaryota</taxon>
        <taxon>Fungi</taxon>
        <taxon>Dikarya</taxon>
        <taxon>Ascomycota</taxon>
        <taxon>Pezizomycotina</taxon>
        <taxon>Eurotiomycetes</taxon>
        <taxon>Eurotiomycetidae</taxon>
        <taxon>Eurotiales</taxon>
        <taxon>Aspergillaceae</taxon>
        <taxon>Aspergillus</taxon>
        <taxon>Aspergillus subgen. Circumdati</taxon>
    </lineage>
</organism>
<dbReference type="Pfam" id="PF00067">
    <property type="entry name" value="p450"/>
    <property type="match status" value="1"/>
</dbReference>
<gene>
    <name evidence="14" type="ORF">P170DRAFT_386996</name>
</gene>
<evidence type="ECO:0000256" key="6">
    <source>
        <dbReference type="ARBA" id="ARBA00022723"/>
    </source>
</evidence>
<evidence type="ECO:0000256" key="3">
    <source>
        <dbReference type="ARBA" id="ARBA00010617"/>
    </source>
</evidence>
<dbReference type="AlphaFoldDB" id="A0A2I2G6J9"/>
<dbReference type="Proteomes" id="UP000234275">
    <property type="component" value="Unassembled WGS sequence"/>
</dbReference>
<dbReference type="RefSeq" id="XP_024703803.1">
    <property type="nucleotide sequence ID" value="XM_024845791.1"/>
</dbReference>
<keyword evidence="8" id="KW-0560">Oxidoreductase</keyword>
<keyword evidence="5 13" id="KW-0812">Transmembrane</keyword>
<dbReference type="SUPFAM" id="SSF48264">
    <property type="entry name" value="Cytochrome P450"/>
    <property type="match status" value="1"/>
</dbReference>
<evidence type="ECO:0000256" key="8">
    <source>
        <dbReference type="ARBA" id="ARBA00023002"/>
    </source>
</evidence>
<keyword evidence="15" id="KW-1185">Reference proteome</keyword>
<dbReference type="CDD" id="cd11061">
    <property type="entry name" value="CYP67-like"/>
    <property type="match status" value="1"/>
</dbReference>
<dbReference type="PANTHER" id="PTHR24305">
    <property type="entry name" value="CYTOCHROME P450"/>
    <property type="match status" value="1"/>
</dbReference>
<feature type="transmembrane region" description="Helical" evidence="13">
    <location>
        <begin position="14"/>
        <end position="33"/>
    </location>
</feature>
<evidence type="ECO:0000256" key="9">
    <source>
        <dbReference type="ARBA" id="ARBA00023004"/>
    </source>
</evidence>
<name>A0A2I2G6J9_9EURO</name>
<comment type="similarity">
    <text evidence="3">Belongs to the cytochrome P450 family.</text>
</comment>
<dbReference type="GeneID" id="36553490"/>
<dbReference type="GO" id="GO:0016020">
    <property type="term" value="C:membrane"/>
    <property type="evidence" value="ECO:0007669"/>
    <property type="project" value="UniProtKB-SubCell"/>
</dbReference>
<dbReference type="InterPro" id="IPR036396">
    <property type="entry name" value="Cyt_P450_sf"/>
</dbReference>
<evidence type="ECO:0000256" key="1">
    <source>
        <dbReference type="ARBA" id="ARBA00001971"/>
    </source>
</evidence>
<dbReference type="EMBL" id="MSFO01000005">
    <property type="protein sequence ID" value="PLB48501.1"/>
    <property type="molecule type" value="Genomic_DNA"/>
</dbReference>
<keyword evidence="11 13" id="KW-0472">Membrane</keyword>
<evidence type="ECO:0000256" key="2">
    <source>
        <dbReference type="ARBA" id="ARBA00004370"/>
    </source>
</evidence>
<evidence type="ECO:0000256" key="13">
    <source>
        <dbReference type="SAM" id="Phobius"/>
    </source>
</evidence>
<protein>
    <submittedName>
        <fullName evidence="14">Putative cytochrome P450</fullName>
    </submittedName>
</protein>
<dbReference type="InterPro" id="IPR001128">
    <property type="entry name" value="Cyt_P450"/>
</dbReference>
<dbReference type="PANTHER" id="PTHR24305:SF78">
    <property type="entry name" value="P450, PUTATIVE (EUROFUNG)-RELATED"/>
    <property type="match status" value="1"/>
</dbReference>
<evidence type="ECO:0000256" key="7">
    <source>
        <dbReference type="ARBA" id="ARBA00022989"/>
    </source>
</evidence>
<evidence type="ECO:0000313" key="14">
    <source>
        <dbReference type="EMBL" id="PLB48501.1"/>
    </source>
</evidence>
<dbReference type="OrthoDB" id="6692864at2759"/>
<evidence type="ECO:0000256" key="12">
    <source>
        <dbReference type="PIRSR" id="PIRSR602401-1"/>
    </source>
</evidence>